<evidence type="ECO:0000313" key="3">
    <source>
        <dbReference type="EMBL" id="MBE9076976.1"/>
    </source>
</evidence>
<dbReference type="CDD" id="cd01948">
    <property type="entry name" value="EAL"/>
    <property type="match status" value="1"/>
</dbReference>
<comment type="caution">
    <text evidence="3">The sequence shown here is derived from an EMBL/GenBank/DDBJ whole genome shotgun (WGS) entry which is preliminary data.</text>
</comment>
<dbReference type="InterPro" id="IPR050706">
    <property type="entry name" value="Cyclic-di-GMP_PDE-like"/>
</dbReference>
<dbReference type="CDD" id="cd00761">
    <property type="entry name" value="Glyco_tranf_GTA_type"/>
    <property type="match status" value="1"/>
</dbReference>
<dbReference type="Pfam" id="PF00563">
    <property type="entry name" value="EAL"/>
    <property type="match status" value="1"/>
</dbReference>
<dbReference type="SUPFAM" id="SSF53448">
    <property type="entry name" value="Nucleotide-diphospho-sugar transferases"/>
    <property type="match status" value="1"/>
</dbReference>
<feature type="region of interest" description="Disordered" evidence="1">
    <location>
        <begin position="1"/>
        <end position="41"/>
    </location>
</feature>
<keyword evidence="4" id="KW-1185">Reference proteome</keyword>
<dbReference type="InterPro" id="IPR001633">
    <property type="entry name" value="EAL_dom"/>
</dbReference>
<name>A0A8J7AA73_9CYAN</name>
<dbReference type="RefSeq" id="WP_193905638.1">
    <property type="nucleotide sequence ID" value="NZ_JADEXG010000011.1"/>
</dbReference>
<proteinExistence type="predicted"/>
<dbReference type="Pfam" id="PF00535">
    <property type="entry name" value="Glycos_transf_2"/>
    <property type="match status" value="1"/>
</dbReference>
<organism evidence="3 4">
    <name type="scientific">Vasconcelosia minhoensis LEGE 07310</name>
    <dbReference type="NCBI Taxonomy" id="915328"/>
    <lineage>
        <taxon>Bacteria</taxon>
        <taxon>Bacillati</taxon>
        <taxon>Cyanobacteriota</taxon>
        <taxon>Cyanophyceae</taxon>
        <taxon>Nodosilineales</taxon>
        <taxon>Cymatolegaceae</taxon>
        <taxon>Vasconcelosia</taxon>
        <taxon>Vasconcelosia minhoensis</taxon>
    </lineage>
</organism>
<evidence type="ECO:0000256" key="1">
    <source>
        <dbReference type="SAM" id="MobiDB-lite"/>
    </source>
</evidence>
<protein>
    <submittedName>
        <fullName evidence="3">EAL domain-containing protein</fullName>
    </submittedName>
</protein>
<gene>
    <name evidence="3" type="ORF">IQ241_06640</name>
</gene>
<dbReference type="InterPro" id="IPR035919">
    <property type="entry name" value="EAL_sf"/>
</dbReference>
<evidence type="ECO:0000313" key="4">
    <source>
        <dbReference type="Proteomes" id="UP000636505"/>
    </source>
</evidence>
<dbReference type="GO" id="GO:0071111">
    <property type="term" value="F:cyclic-guanylate-specific phosphodiesterase activity"/>
    <property type="evidence" value="ECO:0007669"/>
    <property type="project" value="InterPro"/>
</dbReference>
<evidence type="ECO:0000259" key="2">
    <source>
        <dbReference type="PROSITE" id="PS50883"/>
    </source>
</evidence>
<dbReference type="Proteomes" id="UP000636505">
    <property type="component" value="Unassembled WGS sequence"/>
</dbReference>
<feature type="domain" description="EAL" evidence="2">
    <location>
        <begin position="390"/>
        <end position="652"/>
    </location>
</feature>
<sequence length="652" mass="72749">MLQGPLSALQPETPRSKPESATVNNAPLMADAPNPTPNTAPNRALTAQADGCVVSLDVTVAIPTYDGAKRLPLVLDRLRSQINIADIAWEIIVCDNNSSDETAEVVRRYQRIWDQEGPQAVSLHYRFAPEQGAAHARQRIATVAQGELIAFLDDDNLPACDWVEQAYRFGQAHPGAGAFGSQIHGEFSAGPPDQLTPPELAKIKPFLAIIERGDTPHLYEPQKKILPPGAGLVVRRQAWLDAVPPRLFLNNKGKAAGLASEDLEAVLHIQKAGWQVWYNPAMVVYHQISSERLEQDYLLQLLHCDGLSRFYIRMMRIRSWQRPLMIPGYIANDLRKLALNLVRRSNESSLLAACDREHLRSTVVSPFFLLRKAHQDGQQARYERRHLPQRQEWLERLTQAFEQDRFQLYSQPVIAANSHSQASGEVLLRLFDQAESASPNLGMVSPNRFIPVAEHYGLLRTLDRWVLRKFFQSLPAQSAAEGSASKLTHLPTQPQSIYSVNLSTASVCDPKLPSFIADQLQRHRFPPCQLCFEITEADAIALPVQVSQLIHGLHEIGCLVAIDDFSQCGGVEKFVSQFPIHYLKLSSHTVKAAVRNASAFEQAQSMIQLSHARSIQIVAKGVETAQALSQLKKTEVDYVQGYQLAEPQPLRF</sequence>
<dbReference type="AlphaFoldDB" id="A0A8J7AA73"/>
<dbReference type="PANTHER" id="PTHR33121">
    <property type="entry name" value="CYCLIC DI-GMP PHOSPHODIESTERASE PDEF"/>
    <property type="match status" value="1"/>
</dbReference>
<dbReference type="InterPro" id="IPR001173">
    <property type="entry name" value="Glyco_trans_2-like"/>
</dbReference>
<dbReference type="InterPro" id="IPR029044">
    <property type="entry name" value="Nucleotide-diphossugar_trans"/>
</dbReference>
<dbReference type="EMBL" id="JADEXG010000011">
    <property type="protein sequence ID" value="MBE9076976.1"/>
    <property type="molecule type" value="Genomic_DNA"/>
</dbReference>
<dbReference type="Gene3D" id="3.20.20.450">
    <property type="entry name" value="EAL domain"/>
    <property type="match status" value="1"/>
</dbReference>
<dbReference type="SUPFAM" id="SSF141868">
    <property type="entry name" value="EAL domain-like"/>
    <property type="match status" value="1"/>
</dbReference>
<dbReference type="Gene3D" id="3.90.550.10">
    <property type="entry name" value="Spore Coat Polysaccharide Biosynthesis Protein SpsA, Chain A"/>
    <property type="match status" value="1"/>
</dbReference>
<dbReference type="NCBIfam" id="NF038302">
    <property type="entry name" value="EPS_HpsE"/>
    <property type="match status" value="1"/>
</dbReference>
<accession>A0A8J7AA73</accession>
<dbReference type="PANTHER" id="PTHR33121:SF23">
    <property type="entry name" value="CYCLIC DI-GMP PHOSPHODIESTERASE PDEB"/>
    <property type="match status" value="1"/>
</dbReference>
<dbReference type="PROSITE" id="PS50883">
    <property type="entry name" value="EAL"/>
    <property type="match status" value="1"/>
</dbReference>
<dbReference type="SMART" id="SM00052">
    <property type="entry name" value="EAL"/>
    <property type="match status" value="1"/>
</dbReference>
<reference evidence="3" key="1">
    <citation type="submission" date="2020-10" db="EMBL/GenBank/DDBJ databases">
        <authorList>
            <person name="Castelo-Branco R."/>
            <person name="Eusebio N."/>
            <person name="Adriana R."/>
            <person name="Vieira A."/>
            <person name="Brugerolle De Fraissinette N."/>
            <person name="Rezende De Castro R."/>
            <person name="Schneider M.P."/>
            <person name="Vasconcelos V."/>
            <person name="Leao P.N."/>
        </authorList>
    </citation>
    <scope>NUCLEOTIDE SEQUENCE</scope>
    <source>
        <strain evidence="3">LEGE 07310</strain>
    </source>
</reference>